<comment type="similarity">
    <text evidence="2 14">Belongs to the DsbB family.</text>
</comment>
<feature type="topological domain" description="Cytoplasmic" evidence="14">
    <location>
        <begin position="171"/>
        <end position="175"/>
    </location>
</feature>
<dbReference type="InterPro" id="IPR050183">
    <property type="entry name" value="DsbB"/>
</dbReference>
<reference evidence="17" key="1">
    <citation type="submission" date="2016-10" db="EMBL/GenBank/DDBJ databases">
        <authorList>
            <person name="Varghese N."/>
            <person name="Submissions S."/>
        </authorList>
    </citation>
    <scope>NUCLEOTIDE SEQUENCE [LARGE SCALE GENOMIC DNA]</scope>
    <source>
        <strain evidence="17">DSM 7165</strain>
    </source>
</reference>
<feature type="transmembrane region" description="Helical" evidence="15">
    <location>
        <begin position="21"/>
        <end position="40"/>
    </location>
</feature>
<keyword evidence="11 14" id="KW-1015">Disulfide bond</keyword>
<proteinExistence type="inferred from homology"/>
<evidence type="ECO:0000256" key="11">
    <source>
        <dbReference type="ARBA" id="ARBA00023157"/>
    </source>
</evidence>
<dbReference type="InterPro" id="IPR023380">
    <property type="entry name" value="DsbB-like_sf"/>
</dbReference>
<comment type="function">
    <text evidence="14">Required for disulfide bond formation in some periplasmic proteins. Acts by oxidizing the DsbA protein.</text>
</comment>
<dbReference type="PANTHER" id="PTHR36570">
    <property type="entry name" value="DISULFIDE BOND FORMATION PROTEIN B"/>
    <property type="match status" value="1"/>
</dbReference>
<dbReference type="GO" id="GO:0006457">
    <property type="term" value="P:protein folding"/>
    <property type="evidence" value="ECO:0007669"/>
    <property type="project" value="InterPro"/>
</dbReference>
<keyword evidence="8 14" id="KW-1133">Transmembrane helix</keyword>
<keyword evidence="7 14" id="KW-0249">Electron transport</keyword>
<evidence type="ECO:0000313" key="16">
    <source>
        <dbReference type="EMBL" id="SEI45635.1"/>
    </source>
</evidence>
<dbReference type="InterPro" id="IPR003752">
    <property type="entry name" value="DiS_bond_form_DsbB/BdbC"/>
</dbReference>
<dbReference type="InterPro" id="IPR022920">
    <property type="entry name" value="Disulphide_bond_form_DsbB"/>
</dbReference>
<feature type="disulfide bond" description="Redox-active" evidence="14">
    <location>
        <begin position="48"/>
        <end position="51"/>
    </location>
</feature>
<keyword evidence="13 14" id="KW-0676">Redox-active center</keyword>
<evidence type="ECO:0000256" key="10">
    <source>
        <dbReference type="ARBA" id="ARBA00023136"/>
    </source>
</evidence>
<dbReference type="GO" id="GO:0009055">
    <property type="term" value="F:electron transfer activity"/>
    <property type="evidence" value="ECO:0007669"/>
    <property type="project" value="UniProtKB-UniRule"/>
</dbReference>
<keyword evidence="5" id="KW-0997">Cell inner membrane</keyword>
<evidence type="ECO:0000256" key="3">
    <source>
        <dbReference type="ARBA" id="ARBA00022448"/>
    </source>
</evidence>
<dbReference type="SUPFAM" id="SSF158442">
    <property type="entry name" value="DsbB-like"/>
    <property type="match status" value="1"/>
</dbReference>
<evidence type="ECO:0000256" key="12">
    <source>
        <dbReference type="ARBA" id="ARBA00023186"/>
    </source>
</evidence>
<dbReference type="STRING" id="64971.SAMN05421831_10293"/>
<evidence type="ECO:0000256" key="4">
    <source>
        <dbReference type="ARBA" id="ARBA00022475"/>
    </source>
</evidence>
<evidence type="ECO:0000256" key="9">
    <source>
        <dbReference type="ARBA" id="ARBA00023002"/>
    </source>
</evidence>
<evidence type="ECO:0000256" key="15">
    <source>
        <dbReference type="SAM" id="Phobius"/>
    </source>
</evidence>
<dbReference type="Pfam" id="PF02600">
    <property type="entry name" value="DsbB"/>
    <property type="match status" value="1"/>
</dbReference>
<keyword evidence="17" id="KW-1185">Reference proteome</keyword>
<feature type="transmembrane region" description="Helical" evidence="15">
    <location>
        <begin position="149"/>
        <end position="169"/>
    </location>
</feature>
<gene>
    <name evidence="14" type="primary">dsbB</name>
    <name evidence="16" type="ORF">SAMN05421831_10293</name>
</gene>
<dbReference type="AlphaFoldDB" id="A0A1H6R242"/>
<comment type="subcellular location">
    <subcellularLocation>
        <location evidence="1">Cell inner membrane</location>
        <topology evidence="1">Multi-pass membrane protein</topology>
    </subcellularLocation>
    <subcellularLocation>
        <location evidence="14">Cell membrane</location>
        <topology evidence="14">Multi-pass membrane protein</topology>
    </subcellularLocation>
</comment>
<feature type="topological domain" description="Periplasmic" evidence="14">
    <location>
        <begin position="39"/>
        <end position="56"/>
    </location>
</feature>
<sequence>MSIQTSLSCLVAGLNQHPRRWHLLGIVVCVFMFAVAFWLQFVLQLEPCPLCILQRIALFTALVLFTCLAIWQPKNWYWHLLPSLGGLAGIVLAGRHLWLQSLPADQVPACGPGLDYLLDVFPLWDVLTSILSGSGECAKISAAWLGLSIPAWTLFGFVALVGFNGILAWQIKRHT</sequence>
<keyword evidence="12 14" id="KW-0143">Chaperone</keyword>
<evidence type="ECO:0000256" key="13">
    <source>
        <dbReference type="ARBA" id="ARBA00023284"/>
    </source>
</evidence>
<organism evidence="16 17">
    <name type="scientific">Allopseudospirillum japonicum</name>
    <dbReference type="NCBI Taxonomy" id="64971"/>
    <lineage>
        <taxon>Bacteria</taxon>
        <taxon>Pseudomonadati</taxon>
        <taxon>Pseudomonadota</taxon>
        <taxon>Gammaproteobacteria</taxon>
        <taxon>Oceanospirillales</taxon>
        <taxon>Oceanospirillaceae</taxon>
        <taxon>Allopseudospirillum</taxon>
    </lineage>
</organism>
<evidence type="ECO:0000256" key="1">
    <source>
        <dbReference type="ARBA" id="ARBA00004429"/>
    </source>
</evidence>
<keyword evidence="9 14" id="KW-0560">Oxidoreductase</keyword>
<keyword evidence="10 14" id="KW-0472">Membrane</keyword>
<evidence type="ECO:0000256" key="14">
    <source>
        <dbReference type="HAMAP-Rule" id="MF_00286"/>
    </source>
</evidence>
<dbReference type="Proteomes" id="UP000242999">
    <property type="component" value="Unassembled WGS sequence"/>
</dbReference>
<dbReference type="GO" id="GO:0015035">
    <property type="term" value="F:protein-disulfide reductase activity"/>
    <property type="evidence" value="ECO:0007669"/>
    <property type="project" value="UniProtKB-UniRule"/>
</dbReference>
<keyword evidence="4 14" id="KW-1003">Cell membrane</keyword>
<feature type="transmembrane region" description="Helical" evidence="15">
    <location>
        <begin position="78"/>
        <end position="98"/>
    </location>
</feature>
<evidence type="ECO:0000256" key="8">
    <source>
        <dbReference type="ARBA" id="ARBA00022989"/>
    </source>
</evidence>
<evidence type="ECO:0000256" key="6">
    <source>
        <dbReference type="ARBA" id="ARBA00022692"/>
    </source>
</evidence>
<dbReference type="Gene3D" id="1.20.1550.10">
    <property type="entry name" value="DsbB-like"/>
    <property type="match status" value="1"/>
</dbReference>
<evidence type="ECO:0000256" key="5">
    <source>
        <dbReference type="ARBA" id="ARBA00022519"/>
    </source>
</evidence>
<feature type="transmembrane region" description="Helical" evidence="15">
    <location>
        <begin position="52"/>
        <end position="71"/>
    </location>
</feature>
<accession>A0A1H6R242</accession>
<dbReference type="PANTHER" id="PTHR36570:SF3">
    <property type="entry name" value="DISULFIDE BOND FORMATION PROTEIN B"/>
    <property type="match status" value="1"/>
</dbReference>
<comment type="caution">
    <text evidence="14">Lacks conserved residue(s) required for the propagation of feature annotation.</text>
</comment>
<feature type="topological domain" description="Cytoplasmic" evidence="14">
    <location>
        <begin position="1"/>
        <end position="21"/>
    </location>
</feature>
<protein>
    <recommendedName>
        <fullName evidence="14">Disulfide bond formation protein B</fullName>
    </recommendedName>
    <alternativeName>
        <fullName evidence="14">Disulfide oxidoreductase</fullName>
    </alternativeName>
</protein>
<name>A0A1H6R242_9GAMM</name>
<dbReference type="EMBL" id="FNYH01000002">
    <property type="protein sequence ID" value="SEI45635.1"/>
    <property type="molecule type" value="Genomic_DNA"/>
</dbReference>
<evidence type="ECO:0000256" key="2">
    <source>
        <dbReference type="ARBA" id="ARBA00008823"/>
    </source>
</evidence>
<evidence type="ECO:0000313" key="17">
    <source>
        <dbReference type="Proteomes" id="UP000242999"/>
    </source>
</evidence>
<dbReference type="GO" id="GO:0005886">
    <property type="term" value="C:plasma membrane"/>
    <property type="evidence" value="ECO:0007669"/>
    <property type="project" value="UniProtKB-SubCell"/>
</dbReference>
<keyword evidence="6 14" id="KW-0812">Transmembrane</keyword>
<dbReference type="RefSeq" id="WP_245710401.1">
    <property type="nucleotide sequence ID" value="NZ_FNYH01000002.1"/>
</dbReference>
<keyword evidence="3 14" id="KW-0813">Transport</keyword>
<dbReference type="HAMAP" id="MF_00286">
    <property type="entry name" value="DsbB"/>
    <property type="match status" value="1"/>
</dbReference>
<evidence type="ECO:0000256" key="7">
    <source>
        <dbReference type="ARBA" id="ARBA00022982"/>
    </source>
</evidence>